<dbReference type="InterPro" id="IPR003439">
    <property type="entry name" value="ABC_transporter-like_ATP-bd"/>
</dbReference>
<keyword evidence="8" id="KW-1185">Reference proteome</keyword>
<comment type="similarity">
    <text evidence="1">Belongs to the ABC transporter superfamily.</text>
</comment>
<dbReference type="Pfam" id="PF00005">
    <property type="entry name" value="ABC_tran"/>
    <property type="match status" value="1"/>
</dbReference>
<evidence type="ECO:0000256" key="1">
    <source>
        <dbReference type="ARBA" id="ARBA00005417"/>
    </source>
</evidence>
<comment type="caution">
    <text evidence="7">The sequence shown here is derived from an EMBL/GenBank/DDBJ whole genome shotgun (WGS) entry which is preliminary data.</text>
</comment>
<dbReference type="Proteomes" id="UP000294555">
    <property type="component" value="Unassembled WGS sequence"/>
</dbReference>
<dbReference type="CDD" id="cd03257">
    <property type="entry name" value="ABC_NikE_OppD_transporters"/>
    <property type="match status" value="1"/>
</dbReference>
<dbReference type="GO" id="GO:0055085">
    <property type="term" value="P:transmembrane transport"/>
    <property type="evidence" value="ECO:0007669"/>
    <property type="project" value="UniProtKB-ARBA"/>
</dbReference>
<dbReference type="RefSeq" id="WP_132922442.1">
    <property type="nucleotide sequence ID" value="NZ_SJOI01000001.1"/>
</dbReference>
<organism evidence="7 8">
    <name type="scientific">Sodalis ligni</name>
    <dbReference type="NCBI Taxonomy" id="2697027"/>
    <lineage>
        <taxon>Bacteria</taxon>
        <taxon>Pseudomonadati</taxon>
        <taxon>Pseudomonadota</taxon>
        <taxon>Gammaproteobacteria</taxon>
        <taxon>Enterobacterales</taxon>
        <taxon>Bruguierivoracaceae</taxon>
        <taxon>Sodalis</taxon>
    </lineage>
</organism>
<evidence type="ECO:0000313" key="8">
    <source>
        <dbReference type="Proteomes" id="UP000294555"/>
    </source>
</evidence>
<dbReference type="GO" id="GO:0016887">
    <property type="term" value="F:ATP hydrolysis activity"/>
    <property type="evidence" value="ECO:0007669"/>
    <property type="project" value="InterPro"/>
</dbReference>
<evidence type="ECO:0000256" key="4">
    <source>
        <dbReference type="ARBA" id="ARBA00022840"/>
    </source>
</evidence>
<gene>
    <name evidence="7" type="ORF">EZJ58_1663</name>
</gene>
<dbReference type="EMBL" id="SJOI01000001">
    <property type="protein sequence ID" value="TCL03587.1"/>
    <property type="molecule type" value="Genomic_DNA"/>
</dbReference>
<evidence type="ECO:0000256" key="5">
    <source>
        <dbReference type="SAM" id="MobiDB-lite"/>
    </source>
</evidence>
<evidence type="ECO:0000259" key="6">
    <source>
        <dbReference type="PROSITE" id="PS50893"/>
    </source>
</evidence>
<dbReference type="PANTHER" id="PTHR43776">
    <property type="entry name" value="TRANSPORT ATP-BINDING PROTEIN"/>
    <property type="match status" value="1"/>
</dbReference>
<dbReference type="GO" id="GO:0015833">
    <property type="term" value="P:peptide transport"/>
    <property type="evidence" value="ECO:0007669"/>
    <property type="project" value="InterPro"/>
</dbReference>
<feature type="domain" description="ABC transporter" evidence="6">
    <location>
        <begin position="42"/>
        <end position="289"/>
    </location>
</feature>
<reference evidence="7 8" key="1">
    <citation type="submission" date="2019-02" db="EMBL/GenBank/DDBJ databases">
        <title>Investigation of anaerobic lignin degradation for improved lignocellulosic biofuels.</title>
        <authorList>
            <person name="Deangelis K."/>
        </authorList>
    </citation>
    <scope>NUCLEOTIDE SEQUENCE [LARGE SCALE GENOMIC DNA]</scope>
    <source>
        <strain evidence="7 8">159R</strain>
    </source>
</reference>
<dbReference type="InterPro" id="IPR027417">
    <property type="entry name" value="P-loop_NTPase"/>
</dbReference>
<dbReference type="PROSITE" id="PS00211">
    <property type="entry name" value="ABC_TRANSPORTER_1"/>
    <property type="match status" value="1"/>
</dbReference>
<evidence type="ECO:0000256" key="3">
    <source>
        <dbReference type="ARBA" id="ARBA00022741"/>
    </source>
</evidence>
<dbReference type="OrthoDB" id="9784450at2"/>
<dbReference type="InterPro" id="IPR003593">
    <property type="entry name" value="AAA+_ATPase"/>
</dbReference>
<keyword evidence="3" id="KW-0547">Nucleotide-binding</keyword>
<protein>
    <submittedName>
        <fullName evidence="7">Oligopeptide transport system ATP-binding protein</fullName>
    </submittedName>
</protein>
<dbReference type="SMART" id="SM00382">
    <property type="entry name" value="AAA"/>
    <property type="match status" value="1"/>
</dbReference>
<dbReference type="FunFam" id="3.40.50.300:FF:000016">
    <property type="entry name" value="Oligopeptide ABC transporter ATP-binding component"/>
    <property type="match status" value="1"/>
</dbReference>
<dbReference type="Gene3D" id="3.40.50.300">
    <property type="entry name" value="P-loop containing nucleotide triphosphate hydrolases"/>
    <property type="match status" value="1"/>
</dbReference>
<keyword evidence="2" id="KW-0813">Transport</keyword>
<dbReference type="PANTHER" id="PTHR43776:SF7">
    <property type="entry name" value="D,D-DIPEPTIDE TRANSPORT ATP-BINDING PROTEIN DDPF-RELATED"/>
    <property type="match status" value="1"/>
</dbReference>
<dbReference type="NCBIfam" id="TIGR01727">
    <property type="entry name" value="oligo_HPY"/>
    <property type="match status" value="1"/>
</dbReference>
<dbReference type="InterPro" id="IPR017871">
    <property type="entry name" value="ABC_transporter-like_CS"/>
</dbReference>
<dbReference type="AlphaFoldDB" id="A0A4R1NA62"/>
<sequence>MSQNPPGNNPGLLPESPGASDNGARPLPKSPGASDNGAHPLLVVDHLTKQFPVRQGFRSRWLTAVDDVSFHINTRETYALVGESGSGKSTTGRAVLRLVDADAGHVRFDGKEIFSLRNRALREWRREIQMIFQDPLSSLDPKRSIGYSIEEPLIIHGMGSRPQRRERVRQSLVRVGLTAADERRYPHEFSGGQRQRIGIAKALILNPRLIVCDEPVSALDVSIRSQILNLLLALQREQALSYLFIAHDLSVVHHIADRIGVMYRGRIVEEAPTQTLFSDPRHPYTRFLMASIPPAHPRLKKTGPLPVAGDTGDEPRQGGCVFSGRCAYATPRCHEQTPPERYISRQHRVACHLYP</sequence>
<dbReference type="InterPro" id="IPR013563">
    <property type="entry name" value="Oligopep_ABC_C"/>
</dbReference>
<keyword evidence="4 7" id="KW-0067">ATP-binding</keyword>
<dbReference type="Pfam" id="PF08352">
    <property type="entry name" value="oligo_HPY"/>
    <property type="match status" value="1"/>
</dbReference>
<feature type="compositionally biased region" description="Low complexity" evidence="5">
    <location>
        <begin position="1"/>
        <end position="14"/>
    </location>
</feature>
<accession>A0A4R1NA62</accession>
<evidence type="ECO:0000313" key="7">
    <source>
        <dbReference type="EMBL" id="TCL03587.1"/>
    </source>
</evidence>
<name>A0A4R1NA62_9GAMM</name>
<feature type="region of interest" description="Disordered" evidence="5">
    <location>
        <begin position="1"/>
        <end position="39"/>
    </location>
</feature>
<dbReference type="SUPFAM" id="SSF52540">
    <property type="entry name" value="P-loop containing nucleoside triphosphate hydrolases"/>
    <property type="match status" value="1"/>
</dbReference>
<proteinExistence type="inferred from homology"/>
<dbReference type="GO" id="GO:0005524">
    <property type="term" value="F:ATP binding"/>
    <property type="evidence" value="ECO:0007669"/>
    <property type="project" value="UniProtKB-KW"/>
</dbReference>
<evidence type="ECO:0000256" key="2">
    <source>
        <dbReference type="ARBA" id="ARBA00022448"/>
    </source>
</evidence>
<dbReference type="PROSITE" id="PS50893">
    <property type="entry name" value="ABC_TRANSPORTER_2"/>
    <property type="match status" value="1"/>
</dbReference>
<dbReference type="InterPro" id="IPR050319">
    <property type="entry name" value="ABC_transp_ATP-bind"/>
</dbReference>